<evidence type="ECO:0000256" key="2">
    <source>
        <dbReference type="ARBA" id="ARBA00022475"/>
    </source>
</evidence>
<feature type="transmembrane region" description="Helical" evidence="6">
    <location>
        <begin position="186"/>
        <end position="203"/>
    </location>
</feature>
<organism evidence="8 11">
    <name type="scientific">Frederiksenia canicola</name>
    <dbReference type="NCBI Taxonomy" id="123824"/>
    <lineage>
        <taxon>Bacteria</taxon>
        <taxon>Pseudomonadati</taxon>
        <taxon>Pseudomonadota</taxon>
        <taxon>Gammaproteobacteria</taxon>
        <taxon>Pasteurellales</taxon>
        <taxon>Pasteurellaceae</taxon>
        <taxon>Frederiksenia</taxon>
    </lineage>
</organism>
<evidence type="ECO:0000256" key="3">
    <source>
        <dbReference type="ARBA" id="ARBA00022692"/>
    </source>
</evidence>
<dbReference type="Proteomes" id="UP000276901">
    <property type="component" value="Unassembled WGS sequence"/>
</dbReference>
<dbReference type="RefSeq" id="WP_123956868.1">
    <property type="nucleotide sequence ID" value="NZ_CP015029.1"/>
</dbReference>
<dbReference type="Gene3D" id="1.10.3730.20">
    <property type="match status" value="1"/>
</dbReference>
<feature type="domain" description="EamA" evidence="7">
    <location>
        <begin position="156"/>
        <end position="293"/>
    </location>
</feature>
<evidence type="ECO:0000313" key="10">
    <source>
        <dbReference type="Proteomes" id="UP000276901"/>
    </source>
</evidence>
<dbReference type="Proteomes" id="UP000502287">
    <property type="component" value="Chromosome"/>
</dbReference>
<reference evidence="9 10" key="2">
    <citation type="submission" date="2018-11" db="EMBL/GenBank/DDBJ databases">
        <title>Genomic Encyclopedia of Type Strains, Phase IV (KMG-IV): sequencing the most valuable type-strain genomes for metagenomic binning, comparative biology and taxonomic classification.</title>
        <authorList>
            <person name="Goeker M."/>
        </authorList>
    </citation>
    <scope>NUCLEOTIDE SEQUENCE [LARGE SCALE GENOMIC DNA]</scope>
    <source>
        <strain evidence="9 10">DSM 25797</strain>
    </source>
</reference>
<feature type="transmembrane region" description="Helical" evidence="6">
    <location>
        <begin position="69"/>
        <end position="89"/>
    </location>
</feature>
<accession>A0AAE7C215</accession>
<keyword evidence="2" id="KW-1003">Cell membrane</keyword>
<evidence type="ECO:0000313" key="8">
    <source>
        <dbReference type="EMBL" id="QIM64173.1"/>
    </source>
</evidence>
<dbReference type="KEGG" id="fcl:A4G17_01255"/>
<feature type="domain" description="EamA" evidence="7">
    <location>
        <begin position="7"/>
        <end position="139"/>
    </location>
</feature>
<feature type="transmembrane region" description="Helical" evidence="6">
    <location>
        <begin position="215"/>
        <end position="233"/>
    </location>
</feature>
<dbReference type="GO" id="GO:0005886">
    <property type="term" value="C:plasma membrane"/>
    <property type="evidence" value="ECO:0007669"/>
    <property type="project" value="UniProtKB-SubCell"/>
</dbReference>
<evidence type="ECO:0000256" key="5">
    <source>
        <dbReference type="ARBA" id="ARBA00023136"/>
    </source>
</evidence>
<evidence type="ECO:0000313" key="9">
    <source>
        <dbReference type="EMBL" id="RPE93711.1"/>
    </source>
</evidence>
<comment type="subcellular location">
    <subcellularLocation>
        <location evidence="1">Cell membrane</location>
        <topology evidence="1">Multi-pass membrane protein</topology>
    </subcellularLocation>
</comment>
<keyword evidence="10" id="KW-1185">Reference proteome</keyword>
<dbReference type="EMBL" id="RKQT01000002">
    <property type="protein sequence ID" value="RPE93711.1"/>
    <property type="molecule type" value="Genomic_DNA"/>
</dbReference>
<dbReference type="AlphaFoldDB" id="A0AAE7C215"/>
<evidence type="ECO:0000256" key="6">
    <source>
        <dbReference type="SAM" id="Phobius"/>
    </source>
</evidence>
<sequence length="303" mass="33280">MERNALLGFSLALLATATWGFLPIAAKAVLEVMDPTTFVWFRFAFAGSGLILFLAFVKKLPDLTACKDSWQYILLGVFGLTAYFVGSSYALTLIEATTSQVLWQLSPFTMMICGVVIFKEKFGKHQKIGLALLIIGLVAFFNDRFDALFQLNAYGIGVVFGAISSVVWVSYGVAQKLLLSKFSSQQILLLIYLGCSVVLLPLAEFSQLHLLNSWAIAAFIFCCFSTFVSYGAYAEALNYWDATKVSVVTVLIPIFTMAFQAIGHHILPDNIPPLAMNTLSYFGAFIVIIGTMLSTLGDKLCKK</sequence>
<feature type="transmembrane region" description="Helical" evidence="6">
    <location>
        <begin position="279"/>
        <end position="297"/>
    </location>
</feature>
<dbReference type="Pfam" id="PF00892">
    <property type="entry name" value="EamA"/>
    <property type="match status" value="2"/>
</dbReference>
<gene>
    <name evidence="8" type="ORF">A4G17_01255</name>
    <name evidence="9" type="ORF">EDC49_1224</name>
</gene>
<keyword evidence="4 6" id="KW-1133">Transmembrane helix</keyword>
<feature type="transmembrane region" description="Helical" evidence="6">
    <location>
        <begin position="153"/>
        <end position="174"/>
    </location>
</feature>
<dbReference type="InterPro" id="IPR000620">
    <property type="entry name" value="EamA_dom"/>
</dbReference>
<proteinExistence type="predicted"/>
<name>A0AAE7C215_9PAST</name>
<keyword evidence="5 6" id="KW-0472">Membrane</keyword>
<dbReference type="SUPFAM" id="SSF103481">
    <property type="entry name" value="Multidrug resistance efflux transporter EmrE"/>
    <property type="match status" value="1"/>
</dbReference>
<evidence type="ECO:0000256" key="4">
    <source>
        <dbReference type="ARBA" id="ARBA00022989"/>
    </source>
</evidence>
<dbReference type="PANTHER" id="PTHR32322">
    <property type="entry name" value="INNER MEMBRANE TRANSPORTER"/>
    <property type="match status" value="1"/>
</dbReference>
<dbReference type="EMBL" id="CP015029">
    <property type="protein sequence ID" value="QIM64173.1"/>
    <property type="molecule type" value="Genomic_DNA"/>
</dbReference>
<evidence type="ECO:0000259" key="7">
    <source>
        <dbReference type="Pfam" id="PF00892"/>
    </source>
</evidence>
<feature type="transmembrane region" description="Helical" evidence="6">
    <location>
        <begin position="38"/>
        <end position="57"/>
    </location>
</feature>
<dbReference type="PANTHER" id="PTHR32322:SF18">
    <property type="entry name" value="S-ADENOSYLMETHIONINE_S-ADENOSYLHOMOCYSTEINE TRANSPORTER"/>
    <property type="match status" value="1"/>
</dbReference>
<keyword evidence="3 6" id="KW-0812">Transmembrane</keyword>
<evidence type="ECO:0000313" key="11">
    <source>
        <dbReference type="Proteomes" id="UP000502287"/>
    </source>
</evidence>
<feature type="transmembrane region" description="Helical" evidence="6">
    <location>
        <begin position="101"/>
        <end position="118"/>
    </location>
</feature>
<evidence type="ECO:0000256" key="1">
    <source>
        <dbReference type="ARBA" id="ARBA00004651"/>
    </source>
</evidence>
<feature type="transmembrane region" description="Helical" evidence="6">
    <location>
        <begin position="245"/>
        <end position="267"/>
    </location>
</feature>
<dbReference type="InterPro" id="IPR037185">
    <property type="entry name" value="EmrE-like"/>
</dbReference>
<reference evidence="8 11" key="1">
    <citation type="submission" date="2016-03" db="EMBL/GenBank/DDBJ databases">
        <authorList>
            <person name="Hansen M.J."/>
            <person name="Bojesen A.M."/>
            <person name="Planet P."/>
        </authorList>
    </citation>
    <scope>NUCLEOTIDE SEQUENCE [LARGE SCALE GENOMIC DNA]</scope>
    <source>
        <strain evidence="8 11">HPA 21</strain>
    </source>
</reference>
<feature type="transmembrane region" description="Helical" evidence="6">
    <location>
        <begin position="125"/>
        <end position="141"/>
    </location>
</feature>
<protein>
    <submittedName>
        <fullName evidence="9">EamA-like transporter family protein</fullName>
    </submittedName>
</protein>
<dbReference type="InterPro" id="IPR050638">
    <property type="entry name" value="AA-Vitamin_Transporters"/>
</dbReference>